<reference evidence="12" key="1">
    <citation type="submission" date="2020-04" db="EMBL/GenBank/DDBJ databases">
        <title>Analysis of mating type loci in Filobasidium floriforme.</title>
        <authorList>
            <person name="Nowrousian M."/>
        </authorList>
    </citation>
    <scope>NUCLEOTIDE SEQUENCE</scope>
    <source>
        <strain evidence="12">CBS 6242</strain>
    </source>
</reference>
<evidence type="ECO:0000256" key="4">
    <source>
        <dbReference type="ARBA" id="ARBA00022692"/>
    </source>
</evidence>
<dbReference type="InterPro" id="IPR005828">
    <property type="entry name" value="MFS_sugar_transport-like"/>
</dbReference>
<dbReference type="InterPro" id="IPR036259">
    <property type="entry name" value="MFS_trans_sf"/>
</dbReference>
<keyword evidence="3 8" id="KW-0813">Transport</keyword>
<organism evidence="12 13">
    <name type="scientific">Filobasidium floriforme</name>
    <dbReference type="NCBI Taxonomy" id="5210"/>
    <lineage>
        <taxon>Eukaryota</taxon>
        <taxon>Fungi</taxon>
        <taxon>Dikarya</taxon>
        <taxon>Basidiomycota</taxon>
        <taxon>Agaricomycotina</taxon>
        <taxon>Tremellomycetes</taxon>
        <taxon>Filobasidiales</taxon>
        <taxon>Filobasidiaceae</taxon>
        <taxon>Filobasidium</taxon>
    </lineage>
</organism>
<feature type="transmembrane region" description="Helical" evidence="10">
    <location>
        <begin position="212"/>
        <end position="232"/>
    </location>
</feature>
<evidence type="ECO:0000313" key="13">
    <source>
        <dbReference type="Proteomes" id="UP000812966"/>
    </source>
</evidence>
<dbReference type="AlphaFoldDB" id="A0A8K0JQE9"/>
<dbReference type="InterPro" id="IPR003663">
    <property type="entry name" value="Sugar/inositol_transpt"/>
</dbReference>
<feature type="domain" description="Major facilitator superfamily (MFS) profile" evidence="11">
    <location>
        <begin position="73"/>
        <end position="519"/>
    </location>
</feature>
<dbReference type="FunFam" id="1.20.1250.20:FF:000061">
    <property type="entry name" value="MFS sugar transporter"/>
    <property type="match status" value="1"/>
</dbReference>
<evidence type="ECO:0000256" key="8">
    <source>
        <dbReference type="RuleBase" id="RU003346"/>
    </source>
</evidence>
<feature type="transmembrane region" description="Helical" evidence="10">
    <location>
        <begin position="244"/>
        <end position="265"/>
    </location>
</feature>
<dbReference type="Proteomes" id="UP000812966">
    <property type="component" value="Unassembled WGS sequence"/>
</dbReference>
<evidence type="ECO:0000256" key="2">
    <source>
        <dbReference type="ARBA" id="ARBA00010992"/>
    </source>
</evidence>
<evidence type="ECO:0000256" key="1">
    <source>
        <dbReference type="ARBA" id="ARBA00004141"/>
    </source>
</evidence>
<proteinExistence type="inferred from homology"/>
<comment type="catalytic activity">
    <reaction evidence="7">
        <text>myo-inositol(out) + H(+)(out) = myo-inositol(in) + H(+)(in)</text>
        <dbReference type="Rhea" id="RHEA:60364"/>
        <dbReference type="ChEBI" id="CHEBI:15378"/>
        <dbReference type="ChEBI" id="CHEBI:17268"/>
    </reaction>
</comment>
<feature type="transmembrane region" description="Helical" evidence="10">
    <location>
        <begin position="372"/>
        <end position="393"/>
    </location>
</feature>
<feature type="transmembrane region" description="Helical" evidence="10">
    <location>
        <begin position="465"/>
        <end position="485"/>
    </location>
</feature>
<evidence type="ECO:0000256" key="7">
    <source>
        <dbReference type="ARBA" id="ARBA00049119"/>
    </source>
</evidence>
<feature type="transmembrane region" description="Helical" evidence="10">
    <location>
        <begin position="177"/>
        <end position="200"/>
    </location>
</feature>
<dbReference type="PANTHER" id="PTHR48022:SF55">
    <property type="entry name" value="SUGAR TRANSPORTER STL1"/>
    <property type="match status" value="1"/>
</dbReference>
<evidence type="ECO:0000313" key="12">
    <source>
        <dbReference type="EMBL" id="KAG7566866.1"/>
    </source>
</evidence>
<dbReference type="InterPro" id="IPR020846">
    <property type="entry name" value="MFS_dom"/>
</dbReference>
<evidence type="ECO:0000256" key="9">
    <source>
        <dbReference type="SAM" id="MobiDB-lite"/>
    </source>
</evidence>
<dbReference type="NCBIfam" id="TIGR00879">
    <property type="entry name" value="SP"/>
    <property type="match status" value="1"/>
</dbReference>
<dbReference type="PROSITE" id="PS00216">
    <property type="entry name" value="SUGAR_TRANSPORT_1"/>
    <property type="match status" value="1"/>
</dbReference>
<protein>
    <recommendedName>
        <fullName evidence="11">Major facilitator superfamily (MFS) profile domain-containing protein</fullName>
    </recommendedName>
</protein>
<evidence type="ECO:0000259" key="11">
    <source>
        <dbReference type="PROSITE" id="PS50850"/>
    </source>
</evidence>
<sequence>MEKQPQAQDGVPPVAPADNTVPGADYGINLVEPNAPTHNKEVHDDATLNNDFAGTGPRPSYLGLRGDALIWGVTFFATMGFSLFGYDQGLMSGIISAPQFNTEFPETASSGPDDVHAGTIRGTVTAVYEAGAFGGAVLSFFIGDRLGRLKMMWIGAIWMIVGTVIACASYGDHWGFGQFIIARVVSGVGTGMLTATIPSWVAECSKAHNRGFLICSEASTVAVGTVIAYWINYGCNQVNSSFSWRFPIALQALFSFFVIWGSLVMPQSPRWLLSHGHMDEGLKVIAALAGTSMDHPRALQQRAYIMESINATRQAKASAKDMLVGGKKQNLRRMVIGASSQVHQQLGGCNAVIYYATILFEEQIELGRDLSLILGGVLAIIYALFALLSFVIVERAGRRPLFLIGTAGQAVAMYITWACLLAGGKPAAKGAAFGLYFFIAFFGATLLPLPWLYPAELNAQSVRTQANAVSTMCNWLFNFLVVQVLPTMTASIGSWTFFLFAIENTIAFPLIWLFYPETGGRELTEIDIIFARAHLANRRPTLIAEEMPQLTAHQQEVLLEKYDINGPEDTESGAVTRENVDLDIPPAEGNTKGATYDATPTTNSDSDSNNNTVNEKPARI</sequence>
<dbReference type="GO" id="GO:0005351">
    <property type="term" value="F:carbohydrate:proton symporter activity"/>
    <property type="evidence" value="ECO:0007669"/>
    <property type="project" value="TreeGrafter"/>
</dbReference>
<gene>
    <name evidence="12" type="ORF">FFLO_01367</name>
</gene>
<comment type="caution">
    <text evidence="12">The sequence shown here is derived from an EMBL/GenBank/DDBJ whole genome shotgun (WGS) entry which is preliminary data.</text>
</comment>
<comment type="subcellular location">
    <subcellularLocation>
        <location evidence="1">Membrane</location>
        <topology evidence="1">Multi-pass membrane protein</topology>
    </subcellularLocation>
</comment>
<accession>A0A8K0JQE9</accession>
<dbReference type="Pfam" id="PF00083">
    <property type="entry name" value="Sugar_tr"/>
    <property type="match status" value="1"/>
</dbReference>
<keyword evidence="13" id="KW-1185">Reference proteome</keyword>
<feature type="region of interest" description="Disordered" evidence="9">
    <location>
        <begin position="568"/>
        <end position="620"/>
    </location>
</feature>
<dbReference type="EMBL" id="JABELV010000019">
    <property type="protein sequence ID" value="KAG7566866.1"/>
    <property type="molecule type" value="Genomic_DNA"/>
</dbReference>
<dbReference type="SUPFAM" id="SSF103473">
    <property type="entry name" value="MFS general substrate transporter"/>
    <property type="match status" value="1"/>
</dbReference>
<keyword evidence="5 10" id="KW-1133">Transmembrane helix</keyword>
<dbReference type="PANTHER" id="PTHR48022">
    <property type="entry name" value="PLASTIDIC GLUCOSE TRANSPORTER 4"/>
    <property type="match status" value="1"/>
</dbReference>
<dbReference type="InterPro" id="IPR050360">
    <property type="entry name" value="MFS_Sugar_Transporters"/>
</dbReference>
<dbReference type="InterPro" id="IPR005829">
    <property type="entry name" value="Sugar_transporter_CS"/>
</dbReference>
<dbReference type="GO" id="GO:0016020">
    <property type="term" value="C:membrane"/>
    <property type="evidence" value="ECO:0007669"/>
    <property type="project" value="UniProtKB-SubCell"/>
</dbReference>
<feature type="compositionally biased region" description="Low complexity" evidence="9">
    <location>
        <begin position="601"/>
        <end position="612"/>
    </location>
</feature>
<name>A0A8K0JQE9_9TREE</name>
<dbReference type="PRINTS" id="PR00171">
    <property type="entry name" value="SUGRTRNSPORT"/>
</dbReference>
<keyword evidence="6 10" id="KW-0472">Membrane</keyword>
<feature type="transmembrane region" description="Helical" evidence="10">
    <location>
        <begin position="497"/>
        <end position="515"/>
    </location>
</feature>
<feature type="region of interest" description="Disordered" evidence="9">
    <location>
        <begin position="1"/>
        <end position="23"/>
    </location>
</feature>
<evidence type="ECO:0000256" key="6">
    <source>
        <dbReference type="ARBA" id="ARBA00023136"/>
    </source>
</evidence>
<comment type="similarity">
    <text evidence="2 8">Belongs to the major facilitator superfamily. Sugar transporter (TC 2.A.1.1) family.</text>
</comment>
<evidence type="ECO:0000256" key="10">
    <source>
        <dbReference type="SAM" id="Phobius"/>
    </source>
</evidence>
<feature type="transmembrane region" description="Helical" evidence="10">
    <location>
        <begin position="433"/>
        <end position="453"/>
    </location>
</feature>
<dbReference type="PROSITE" id="PS50850">
    <property type="entry name" value="MFS"/>
    <property type="match status" value="1"/>
</dbReference>
<feature type="transmembrane region" description="Helical" evidence="10">
    <location>
        <begin position="68"/>
        <end position="86"/>
    </location>
</feature>
<evidence type="ECO:0000256" key="5">
    <source>
        <dbReference type="ARBA" id="ARBA00022989"/>
    </source>
</evidence>
<dbReference type="Gene3D" id="1.20.1250.20">
    <property type="entry name" value="MFS general substrate transporter like domains"/>
    <property type="match status" value="2"/>
</dbReference>
<feature type="transmembrane region" description="Helical" evidence="10">
    <location>
        <begin position="151"/>
        <end position="171"/>
    </location>
</feature>
<evidence type="ECO:0000256" key="3">
    <source>
        <dbReference type="ARBA" id="ARBA00022448"/>
    </source>
</evidence>
<keyword evidence="4 10" id="KW-0812">Transmembrane</keyword>
<feature type="transmembrane region" description="Helical" evidence="10">
    <location>
        <begin position="399"/>
        <end position="421"/>
    </location>
</feature>